<organism evidence="11 12">
    <name type="scientific">Marinobacter nauticus</name>
    <name type="common">Marinobacter hydrocarbonoclasticus</name>
    <name type="synonym">Marinobacter aquaeolei</name>
    <dbReference type="NCBI Taxonomy" id="2743"/>
    <lineage>
        <taxon>Bacteria</taxon>
        <taxon>Pseudomonadati</taxon>
        <taxon>Pseudomonadota</taxon>
        <taxon>Gammaproteobacteria</taxon>
        <taxon>Pseudomonadales</taxon>
        <taxon>Marinobacteraceae</taxon>
        <taxon>Marinobacter</taxon>
    </lineage>
</organism>
<dbReference type="InterPro" id="IPR048472">
    <property type="entry name" value="DNA_pol_IIIA_C"/>
</dbReference>
<dbReference type="SMART" id="SM00481">
    <property type="entry name" value="POLIIIAc"/>
    <property type="match status" value="1"/>
</dbReference>
<dbReference type="AlphaFoldDB" id="A0A1M2UXI5"/>
<keyword evidence="8" id="KW-0239">DNA-directed DNA polymerase</keyword>
<dbReference type="CDD" id="cd07433">
    <property type="entry name" value="PHP_PolIIIA_DnaE1"/>
    <property type="match status" value="1"/>
</dbReference>
<dbReference type="InterPro" id="IPR011708">
    <property type="entry name" value="DNA_pol3_alpha_NTPase_dom"/>
</dbReference>
<evidence type="ECO:0000259" key="10">
    <source>
        <dbReference type="SMART" id="SM00481"/>
    </source>
</evidence>
<dbReference type="RefSeq" id="WP_072677018.1">
    <property type="nucleotide sequence ID" value="NZ_MPKY01000001.1"/>
</dbReference>
<dbReference type="InterPro" id="IPR004365">
    <property type="entry name" value="NA-bd_OB_tRNA"/>
</dbReference>
<reference evidence="11" key="1">
    <citation type="submission" date="2016-11" db="EMBL/GenBank/DDBJ databases">
        <title>Draft Genome Sequence of Marinobacter hydrocarbonoclasticus strain STW2, a polyaromatic aromatic hydrocarbon degrading and denitrifying bacterium from rhizosphere of Seagrass Enhalus acodoides.</title>
        <authorList>
            <person name="Ling J."/>
            <person name="Dong J."/>
        </authorList>
    </citation>
    <scope>NUCLEOTIDE SEQUENCE [LARGE SCALE GENOMIC DNA]</scope>
    <source>
        <strain evidence="11">STW2</strain>
    </source>
</reference>
<dbReference type="Pfam" id="PF17657">
    <property type="entry name" value="DNA_pol3_finger"/>
    <property type="match status" value="1"/>
</dbReference>
<evidence type="ECO:0000256" key="7">
    <source>
        <dbReference type="ARBA" id="ARBA00022705"/>
    </source>
</evidence>
<dbReference type="FunFam" id="1.10.10.1600:FF:000001">
    <property type="entry name" value="DNA polymerase III subunit alpha"/>
    <property type="match status" value="1"/>
</dbReference>
<evidence type="ECO:0000256" key="8">
    <source>
        <dbReference type="ARBA" id="ARBA00022932"/>
    </source>
</evidence>
<dbReference type="Pfam" id="PF01336">
    <property type="entry name" value="tRNA_anti-codon"/>
    <property type="match status" value="1"/>
</dbReference>
<evidence type="ECO:0000256" key="9">
    <source>
        <dbReference type="ARBA" id="ARBA00049244"/>
    </source>
</evidence>
<dbReference type="EC" id="2.7.7.7" evidence="2"/>
<evidence type="ECO:0000256" key="2">
    <source>
        <dbReference type="ARBA" id="ARBA00012417"/>
    </source>
</evidence>
<dbReference type="Pfam" id="PF14579">
    <property type="entry name" value="HHH_6"/>
    <property type="match status" value="1"/>
</dbReference>
<evidence type="ECO:0000256" key="1">
    <source>
        <dbReference type="ARBA" id="ARBA00004496"/>
    </source>
</evidence>
<dbReference type="CDD" id="cd04485">
    <property type="entry name" value="DnaE_OBF"/>
    <property type="match status" value="1"/>
</dbReference>
<evidence type="ECO:0000313" key="12">
    <source>
        <dbReference type="Proteomes" id="UP000183986"/>
    </source>
</evidence>
<gene>
    <name evidence="11" type="ORF">BEE62_08225</name>
</gene>
<evidence type="ECO:0000256" key="6">
    <source>
        <dbReference type="ARBA" id="ARBA00022695"/>
    </source>
</evidence>
<dbReference type="Gene3D" id="2.40.50.140">
    <property type="entry name" value="Nucleic acid-binding proteins"/>
    <property type="match status" value="1"/>
</dbReference>
<keyword evidence="6" id="KW-0548">Nucleotidyltransferase</keyword>
<proteinExistence type="predicted"/>
<comment type="catalytic activity">
    <reaction evidence="9">
        <text>DNA(n) + a 2'-deoxyribonucleoside 5'-triphosphate = DNA(n+1) + diphosphate</text>
        <dbReference type="Rhea" id="RHEA:22508"/>
        <dbReference type="Rhea" id="RHEA-COMP:17339"/>
        <dbReference type="Rhea" id="RHEA-COMP:17340"/>
        <dbReference type="ChEBI" id="CHEBI:33019"/>
        <dbReference type="ChEBI" id="CHEBI:61560"/>
        <dbReference type="ChEBI" id="CHEBI:173112"/>
        <dbReference type="EC" id="2.7.7.7"/>
    </reaction>
</comment>
<dbReference type="Gene3D" id="1.10.150.870">
    <property type="match status" value="1"/>
</dbReference>
<dbReference type="Pfam" id="PF20914">
    <property type="entry name" value="DNA_pol_IIIA_C"/>
    <property type="match status" value="1"/>
</dbReference>
<dbReference type="NCBIfam" id="NF004226">
    <property type="entry name" value="PRK05673.1"/>
    <property type="match status" value="1"/>
</dbReference>
<sequence length="1160" mass="130765">MAQTFVHLRVHSEYSMVDGLVRVKPLISRVAELGMPAVGLTEQSNMCSLVRFYKAAMGAGVKPIIGADLWLENPDEPENPFRLTLLARDEKGYLHLTEIISLGYTEGQRYGKPIIRKAWLEARAAGLIALSGAKMGDVGKALLAGKPELARERAQYWKNLYPGSYYLELQRTERAGDEDCLHLSVELAAELGLPVVATNDVHFLTADDFEAHEARVCIGESRTLDDPRRDRRFSDQQYLRSAEEMIELFSDIPEAVENTVEIARRCSVKVRMGEYFLPNYPIPDGMTMDEYFRHVSEEGLEMRLETILSKDDPEYDQKREEYYKRLKFELDIIIQMGFPGYFLIVMDFIKWAKNNGVPVGPGRGSGAGSLVAYALLITDLDPLEYDLLFERFLNPERVSMPDFDVDFCMEGRDRVIEYTAEKYGREAVSQIITFGTMAAKAVVRDVARVQGKSYGLADKLSKLIPFEVGMTLNKAIEQEPQLKEFLEQDEEAQEIWEMALKLEGVCRNAGKHAGGVVIAPTKITDFSPLYCDDEGGSLVTQFDKGDVEDAGLVKFDFLGLRTLTIIKWALHMINPRRQAQGQSELDIATIPLDDKRSFELLKKAETTAVFQLESRGMKDLIRRLQPDSLEDMIALVALFRPGPLQSGMVDDFIDRKHGRQPLSYPHPDYQYEGLKPVLEPTYGVILYQEQVMQIAQVMAGYTLGNADMLRRAMGKKKPEEMAKQKAFFLEGCANNGIDETLAENIFDLVEKFAGYGFNKSHSAAYALVSYQTLWLKAHYPAEFMAAVLTADMQNTDKVVTLVEECRNMKLDLLVPDVSRSAYTFTVNDDGQIVYGLGAIKGLGEGPIDSIVEAAKDGPFQDIFDFCRRIDLKKVNKRAMEALIRAGAMDKLGAGRAQLMASIDKAVQQADQQSRNDAAGMMDMFGEMLESSGEGEDPYADVAHVREWPEKERLKGEKDTLGIYLTGHPFDEYEREVRRFVRNSIADLKPNKSPQRVAGLVVAQRTMKTRTGSTMCFITLDDRSARIEATLFSEAFFENRELLQSDQVIVVEGQVSHDDYSGQMKMRVSSVMDVATARQQFSRGIRLALHAEQLQNGLLDKLDDTLRPFRNEGSPVWIEYSSAEARTRIELGESWRVQPDDNLLFELRHLVGEKSVELVYD</sequence>
<keyword evidence="12" id="KW-1185">Reference proteome</keyword>
<comment type="caution">
    <text evidence="11">The sequence shown here is derived from an EMBL/GenBank/DDBJ whole genome shotgun (WGS) entry which is preliminary data.</text>
</comment>
<name>A0A1M2UXI5_MARNT</name>
<keyword evidence="5" id="KW-0808">Transferase</keyword>
<keyword evidence="7" id="KW-0235">DNA replication</keyword>
<dbReference type="PANTHER" id="PTHR32294">
    <property type="entry name" value="DNA POLYMERASE III SUBUNIT ALPHA"/>
    <property type="match status" value="1"/>
</dbReference>
<dbReference type="Gene3D" id="1.10.10.1600">
    <property type="entry name" value="Bacterial DNA polymerase III alpha subunit, thumb domain"/>
    <property type="match status" value="1"/>
</dbReference>
<dbReference type="NCBIfam" id="TIGR00594">
    <property type="entry name" value="polc"/>
    <property type="match status" value="1"/>
</dbReference>
<dbReference type="InterPro" id="IPR029460">
    <property type="entry name" value="DNAPol_HHH"/>
</dbReference>
<dbReference type="InterPro" id="IPR049821">
    <property type="entry name" value="PolIIIA_DnaE1_PHP"/>
</dbReference>
<feature type="domain" description="Polymerase/histidinol phosphatase N-terminal" evidence="10">
    <location>
        <begin position="6"/>
        <end position="73"/>
    </location>
</feature>
<keyword evidence="4" id="KW-0963">Cytoplasm</keyword>
<protein>
    <recommendedName>
        <fullName evidence="3">DNA polymerase III subunit alpha</fullName>
        <ecNumber evidence="2">2.7.7.7</ecNumber>
    </recommendedName>
</protein>
<evidence type="ECO:0000313" key="11">
    <source>
        <dbReference type="EMBL" id="OJT00074.1"/>
    </source>
</evidence>
<dbReference type="GO" id="GO:0006260">
    <property type="term" value="P:DNA replication"/>
    <property type="evidence" value="ECO:0007669"/>
    <property type="project" value="UniProtKB-KW"/>
</dbReference>
<dbReference type="EMBL" id="MPKY01000001">
    <property type="protein sequence ID" value="OJT00074.1"/>
    <property type="molecule type" value="Genomic_DNA"/>
</dbReference>
<dbReference type="FunFam" id="1.10.150.870:FF:000001">
    <property type="entry name" value="DNA polymerase III subunit alpha"/>
    <property type="match status" value="1"/>
</dbReference>
<evidence type="ECO:0000256" key="4">
    <source>
        <dbReference type="ARBA" id="ARBA00022490"/>
    </source>
</evidence>
<dbReference type="InterPro" id="IPR041931">
    <property type="entry name" value="DNA_pol3_alpha_thumb_dom"/>
</dbReference>
<dbReference type="PANTHER" id="PTHR32294:SF0">
    <property type="entry name" value="DNA POLYMERASE III SUBUNIT ALPHA"/>
    <property type="match status" value="1"/>
</dbReference>
<dbReference type="GO" id="GO:0005737">
    <property type="term" value="C:cytoplasm"/>
    <property type="evidence" value="ECO:0007669"/>
    <property type="project" value="UniProtKB-SubCell"/>
</dbReference>
<dbReference type="Pfam" id="PF02811">
    <property type="entry name" value="PHP"/>
    <property type="match status" value="1"/>
</dbReference>
<dbReference type="Proteomes" id="UP000183986">
    <property type="component" value="Unassembled WGS sequence"/>
</dbReference>
<dbReference type="SUPFAM" id="SSF50249">
    <property type="entry name" value="Nucleic acid-binding proteins"/>
    <property type="match status" value="1"/>
</dbReference>
<dbReference type="InterPro" id="IPR012340">
    <property type="entry name" value="NA-bd_OB-fold"/>
</dbReference>
<dbReference type="InterPro" id="IPR004013">
    <property type="entry name" value="PHP_dom"/>
</dbReference>
<dbReference type="GO" id="GO:0008408">
    <property type="term" value="F:3'-5' exonuclease activity"/>
    <property type="evidence" value="ECO:0007669"/>
    <property type="project" value="InterPro"/>
</dbReference>
<dbReference type="Gene3D" id="3.20.20.140">
    <property type="entry name" value="Metal-dependent hydrolases"/>
    <property type="match status" value="1"/>
</dbReference>
<dbReference type="InterPro" id="IPR016195">
    <property type="entry name" value="Pol/histidinol_Pase-like"/>
</dbReference>
<dbReference type="Pfam" id="PF07733">
    <property type="entry name" value="DNA_pol3_alpha"/>
    <property type="match status" value="1"/>
</dbReference>
<dbReference type="GO" id="GO:0003887">
    <property type="term" value="F:DNA-directed DNA polymerase activity"/>
    <property type="evidence" value="ECO:0007669"/>
    <property type="project" value="UniProtKB-KW"/>
</dbReference>
<comment type="subcellular location">
    <subcellularLocation>
        <location evidence="1">Cytoplasm</location>
    </subcellularLocation>
</comment>
<dbReference type="InterPro" id="IPR003141">
    <property type="entry name" value="Pol/His_phosphatase_N"/>
</dbReference>
<evidence type="ECO:0000256" key="3">
    <source>
        <dbReference type="ARBA" id="ARBA00019114"/>
    </source>
</evidence>
<dbReference type="InterPro" id="IPR040982">
    <property type="entry name" value="DNA_pol3_finger"/>
</dbReference>
<dbReference type="GO" id="GO:0003676">
    <property type="term" value="F:nucleic acid binding"/>
    <property type="evidence" value="ECO:0007669"/>
    <property type="project" value="InterPro"/>
</dbReference>
<dbReference type="SUPFAM" id="SSF89550">
    <property type="entry name" value="PHP domain-like"/>
    <property type="match status" value="1"/>
</dbReference>
<dbReference type="OrthoDB" id="9803237at2"/>
<accession>A0A1M2UXI5</accession>
<dbReference type="InterPro" id="IPR004805">
    <property type="entry name" value="DnaE2/DnaE/PolC"/>
</dbReference>
<evidence type="ECO:0000256" key="5">
    <source>
        <dbReference type="ARBA" id="ARBA00022679"/>
    </source>
</evidence>